<dbReference type="SUPFAM" id="SSF56281">
    <property type="entry name" value="Metallo-hydrolase/oxidoreductase"/>
    <property type="match status" value="1"/>
</dbReference>
<dbReference type="PANTHER" id="PTHR46233:SF3">
    <property type="entry name" value="HYDROXYACYLGLUTATHIONE HYDROLASE GLOC"/>
    <property type="match status" value="1"/>
</dbReference>
<accession>D0WJD2</accession>
<dbReference type="STRING" id="649764.HMPREF0762_01959"/>
<dbReference type="InterPro" id="IPR051453">
    <property type="entry name" value="MBL_Glyoxalase_II"/>
</dbReference>
<keyword evidence="7" id="KW-1185">Reference proteome</keyword>
<evidence type="ECO:0000256" key="1">
    <source>
        <dbReference type="ARBA" id="ARBA00001947"/>
    </source>
</evidence>
<organism evidence="6 7">
    <name type="scientific">Slackia exigua (strain ATCC 700122 / DSM 15923 / CIP 105133 / JCM 11022 / KCTC 5966 / S-7)</name>
    <dbReference type="NCBI Taxonomy" id="649764"/>
    <lineage>
        <taxon>Bacteria</taxon>
        <taxon>Bacillati</taxon>
        <taxon>Actinomycetota</taxon>
        <taxon>Coriobacteriia</taxon>
        <taxon>Eggerthellales</taxon>
        <taxon>Eggerthellaceae</taxon>
        <taxon>Slackia</taxon>
    </lineage>
</organism>
<dbReference type="InterPro" id="IPR001279">
    <property type="entry name" value="Metallo-B-lactamas"/>
</dbReference>
<sequence>MTILVIGPIDNNTLIVSDGRQEGAPAMVVDPSGDPDAIMSALGWFTLERIVLTHNHHDHVAALPELVERTGAQVICHAADAGLIERGQENPYDPEHPFIEGVPVDRKVADGDVVRVGSLEFRVIHTPGHTKGGICLYLPAASDDAGVMKPGILLSGDTLFCGATGRVDFEGGSAREMRRSMREKLAPLPDATIVFPGHENLTTIGMERHRTIEAF</sequence>
<dbReference type="Pfam" id="PF00753">
    <property type="entry name" value="Lactamase_B"/>
    <property type="match status" value="1"/>
</dbReference>
<evidence type="ECO:0000256" key="3">
    <source>
        <dbReference type="ARBA" id="ARBA00022801"/>
    </source>
</evidence>
<gene>
    <name evidence="6" type="ORF">HMPREF0762_01959</name>
</gene>
<name>D0WJD2_SLAES</name>
<dbReference type="PANTHER" id="PTHR46233">
    <property type="entry name" value="HYDROXYACYLGLUTATHIONE HYDROLASE GLOC"/>
    <property type="match status" value="1"/>
</dbReference>
<comment type="cofactor">
    <cofactor evidence="1">
        <name>Zn(2+)</name>
        <dbReference type="ChEBI" id="CHEBI:29105"/>
    </cofactor>
</comment>
<dbReference type="CDD" id="cd06262">
    <property type="entry name" value="metallo-hydrolase-like_MBL-fold"/>
    <property type="match status" value="1"/>
</dbReference>
<dbReference type="Proteomes" id="UP000006001">
    <property type="component" value="Unassembled WGS sequence"/>
</dbReference>
<dbReference type="HOGENOM" id="CLU_030571_5_4_11"/>
<protein>
    <submittedName>
        <fullName evidence="6">Metallo-beta-lactamase domain protein</fullName>
    </submittedName>
</protein>
<comment type="caution">
    <text evidence="6">The sequence shown here is derived from an EMBL/GenBank/DDBJ whole genome shotgun (WGS) entry which is preliminary data.</text>
</comment>
<dbReference type="eggNOG" id="COG0491">
    <property type="taxonomic scope" value="Bacteria"/>
</dbReference>
<dbReference type="GO" id="GO:0016787">
    <property type="term" value="F:hydrolase activity"/>
    <property type="evidence" value="ECO:0007669"/>
    <property type="project" value="UniProtKB-KW"/>
</dbReference>
<keyword evidence="4" id="KW-0862">Zinc</keyword>
<proteinExistence type="predicted"/>
<evidence type="ECO:0000256" key="4">
    <source>
        <dbReference type="ARBA" id="ARBA00022833"/>
    </source>
</evidence>
<evidence type="ECO:0000256" key="2">
    <source>
        <dbReference type="ARBA" id="ARBA00022723"/>
    </source>
</evidence>
<dbReference type="Gene3D" id="3.60.15.10">
    <property type="entry name" value="Ribonuclease Z/Hydroxyacylglutathione hydrolase-like"/>
    <property type="match status" value="1"/>
</dbReference>
<evidence type="ECO:0000313" key="6">
    <source>
        <dbReference type="EMBL" id="EEZ60480.1"/>
    </source>
</evidence>
<dbReference type="EMBL" id="ACUX02000019">
    <property type="protein sequence ID" value="EEZ60480.1"/>
    <property type="molecule type" value="Genomic_DNA"/>
</dbReference>
<dbReference type="SMART" id="SM00849">
    <property type="entry name" value="Lactamase_B"/>
    <property type="match status" value="1"/>
</dbReference>
<dbReference type="AlphaFoldDB" id="D0WJD2"/>
<evidence type="ECO:0000259" key="5">
    <source>
        <dbReference type="SMART" id="SM00849"/>
    </source>
</evidence>
<evidence type="ECO:0000313" key="7">
    <source>
        <dbReference type="Proteomes" id="UP000006001"/>
    </source>
</evidence>
<keyword evidence="2" id="KW-0479">Metal-binding</keyword>
<reference evidence="6" key="1">
    <citation type="submission" date="2009-10" db="EMBL/GenBank/DDBJ databases">
        <authorList>
            <person name="Weinstock G."/>
            <person name="Sodergren E."/>
            <person name="Clifton S."/>
            <person name="Fulton L."/>
            <person name="Fulton B."/>
            <person name="Courtney L."/>
            <person name="Fronick C."/>
            <person name="Harrison M."/>
            <person name="Strong C."/>
            <person name="Farmer C."/>
            <person name="Delahaunty K."/>
            <person name="Markovic C."/>
            <person name="Hall O."/>
            <person name="Minx P."/>
            <person name="Tomlinson C."/>
            <person name="Mitreva M."/>
            <person name="Nelson J."/>
            <person name="Hou S."/>
            <person name="Wollam A."/>
            <person name="Pepin K.H."/>
            <person name="Johnson M."/>
            <person name="Bhonagiri V."/>
            <person name="Nash W.E."/>
            <person name="Warren W."/>
            <person name="Chinwalla A."/>
            <person name="Mardis E.R."/>
            <person name="Wilson R.K."/>
        </authorList>
    </citation>
    <scope>NUCLEOTIDE SEQUENCE [LARGE SCALE GENOMIC DNA]</scope>
    <source>
        <strain evidence="6">ATCC 700122</strain>
    </source>
</reference>
<dbReference type="InterPro" id="IPR036866">
    <property type="entry name" value="RibonucZ/Hydroxyglut_hydro"/>
</dbReference>
<keyword evidence="3" id="KW-0378">Hydrolase</keyword>
<dbReference type="GO" id="GO:0046872">
    <property type="term" value="F:metal ion binding"/>
    <property type="evidence" value="ECO:0007669"/>
    <property type="project" value="UniProtKB-KW"/>
</dbReference>
<feature type="domain" description="Metallo-beta-lactamase" evidence="5">
    <location>
        <begin position="10"/>
        <end position="198"/>
    </location>
</feature>